<dbReference type="AlphaFoldDB" id="A1BEI8"/>
<evidence type="ECO:0000313" key="2">
    <source>
        <dbReference type="Proteomes" id="UP000008701"/>
    </source>
</evidence>
<dbReference type="InterPro" id="IPR023375">
    <property type="entry name" value="ADC_dom_sf"/>
</dbReference>
<dbReference type="Gene3D" id="2.40.400.10">
    <property type="entry name" value="Acetoacetate decarboxylase-like"/>
    <property type="match status" value="1"/>
</dbReference>
<dbReference type="KEGG" id="cph:Cpha266_0763"/>
<sequence>MKNGSYFIPREQIYPFMNPGAMNNEEGLYLFWETNPETAQRILPPPLSLADPKHPIVMAYVVNIREPSFAPWYMEGGIGILCSYGDITGIYFLNLQLSGPGALTGLCSGREFSGLPKKICERIVVERTDHFAHAYIESKGKRIFKVEIDIGSYNDLSMEDFHRDKQKGAQERGSCLLFRSENTRADDGRFMFSAADLVNYDTVTDYLSWEPAKIESIIMEPSLDDPWAELSVVKLLGAAYSINSNRVLDISPIARIEGNDADNLFSYLFTGRWDRSTICTGHQRYGQF</sequence>
<dbReference type="InterPro" id="IPR010451">
    <property type="entry name" value="Acetoacetate_decarboxylase"/>
</dbReference>
<gene>
    <name evidence="1" type="ordered locus">Cpha266_0763</name>
</gene>
<organism evidence="1 2">
    <name type="scientific">Chlorobium phaeobacteroides (strain DSM 266 / SMG 266 / 2430)</name>
    <dbReference type="NCBI Taxonomy" id="290317"/>
    <lineage>
        <taxon>Bacteria</taxon>
        <taxon>Pseudomonadati</taxon>
        <taxon>Chlorobiota</taxon>
        <taxon>Chlorobiia</taxon>
        <taxon>Chlorobiales</taxon>
        <taxon>Chlorobiaceae</taxon>
        <taxon>Chlorobium/Pelodictyon group</taxon>
        <taxon>Chlorobium</taxon>
    </lineage>
</organism>
<dbReference type="STRING" id="290317.Cpha266_0763"/>
<dbReference type="eggNOG" id="COG4689">
    <property type="taxonomic scope" value="Bacteria"/>
</dbReference>
<dbReference type="SUPFAM" id="SSF160104">
    <property type="entry name" value="Acetoacetate decarboxylase-like"/>
    <property type="match status" value="1"/>
</dbReference>
<dbReference type="EMBL" id="CP000492">
    <property type="protein sequence ID" value="ABL64815.1"/>
    <property type="molecule type" value="Genomic_DNA"/>
</dbReference>
<dbReference type="OrthoDB" id="1633687at2"/>
<evidence type="ECO:0000313" key="1">
    <source>
        <dbReference type="EMBL" id="ABL64815.1"/>
    </source>
</evidence>
<dbReference type="RefSeq" id="WP_011744644.1">
    <property type="nucleotide sequence ID" value="NC_008639.1"/>
</dbReference>
<dbReference type="HOGENOM" id="CLU_1007961_0_0_10"/>
<dbReference type="Pfam" id="PF06314">
    <property type="entry name" value="ADC"/>
    <property type="match status" value="1"/>
</dbReference>
<accession>A1BEI8</accession>
<proteinExistence type="predicted"/>
<keyword evidence="2" id="KW-1185">Reference proteome</keyword>
<name>A1BEI8_CHLPD</name>
<reference evidence="1 2" key="1">
    <citation type="submission" date="2006-12" db="EMBL/GenBank/DDBJ databases">
        <title>Complete sequence of Chlorobium phaeobacteroides DSM 266.</title>
        <authorList>
            <consortium name="US DOE Joint Genome Institute"/>
            <person name="Copeland A."/>
            <person name="Lucas S."/>
            <person name="Lapidus A."/>
            <person name="Barry K."/>
            <person name="Detter J.C."/>
            <person name="Glavina del Rio T."/>
            <person name="Hammon N."/>
            <person name="Israni S."/>
            <person name="Pitluck S."/>
            <person name="Goltsman E."/>
            <person name="Schmutz J."/>
            <person name="Larimer F."/>
            <person name="Land M."/>
            <person name="Hauser L."/>
            <person name="Mikhailova N."/>
            <person name="Li T."/>
            <person name="Overmann J."/>
            <person name="Bryant D.A."/>
            <person name="Richardson P."/>
        </authorList>
    </citation>
    <scope>NUCLEOTIDE SEQUENCE [LARGE SCALE GENOMIC DNA]</scope>
    <source>
        <strain evidence="1 2">DSM 266</strain>
    </source>
</reference>
<dbReference type="Proteomes" id="UP000008701">
    <property type="component" value="Chromosome"/>
</dbReference>
<dbReference type="GO" id="GO:0016829">
    <property type="term" value="F:lyase activity"/>
    <property type="evidence" value="ECO:0007669"/>
    <property type="project" value="InterPro"/>
</dbReference>
<protein>
    <submittedName>
        <fullName evidence="1">Acetoacetate decarboxylase</fullName>
    </submittedName>
</protein>